<accession>A0A9P0JW06</accession>
<reference evidence="5" key="1">
    <citation type="submission" date="2022-03" db="EMBL/GenBank/DDBJ databases">
        <authorList>
            <person name="Sayadi A."/>
        </authorList>
    </citation>
    <scope>NUCLEOTIDE SEQUENCE</scope>
</reference>
<keyword evidence="6" id="KW-1185">Reference proteome</keyword>
<gene>
    <name evidence="5" type="ORF">ACAOBT_LOCUS4663</name>
</gene>
<dbReference type="InterPro" id="IPR017996">
    <property type="entry name" value="MRJP/yellow-related"/>
</dbReference>
<dbReference type="GO" id="GO:0005576">
    <property type="term" value="C:extracellular region"/>
    <property type="evidence" value="ECO:0007669"/>
    <property type="project" value="UniProtKB-SubCell"/>
</dbReference>
<evidence type="ECO:0000256" key="4">
    <source>
        <dbReference type="ARBA" id="ARBA00022729"/>
    </source>
</evidence>
<keyword evidence="3" id="KW-0964">Secreted</keyword>
<dbReference type="PANTHER" id="PTHR10009:SF18">
    <property type="entry name" value="PROTEIN YELLOW-LIKE PROTEIN"/>
    <property type="match status" value="1"/>
</dbReference>
<comment type="similarity">
    <text evidence="2">Belongs to the major royal jelly protein family.</text>
</comment>
<dbReference type="EMBL" id="CAKOFQ010006701">
    <property type="protein sequence ID" value="CAH1962403.1"/>
    <property type="molecule type" value="Genomic_DNA"/>
</dbReference>
<dbReference type="PANTHER" id="PTHR10009">
    <property type="entry name" value="PROTEIN YELLOW-RELATED"/>
    <property type="match status" value="1"/>
</dbReference>
<name>A0A9P0JW06_ACAOB</name>
<dbReference type="Gene3D" id="2.120.10.30">
    <property type="entry name" value="TolB, C-terminal domain"/>
    <property type="match status" value="1"/>
</dbReference>
<evidence type="ECO:0000313" key="6">
    <source>
        <dbReference type="Proteomes" id="UP001152888"/>
    </source>
</evidence>
<dbReference type="InterPro" id="IPR011042">
    <property type="entry name" value="6-blade_b-propeller_TolB-like"/>
</dbReference>
<protein>
    <submittedName>
        <fullName evidence="5">Uncharacterized protein</fullName>
    </submittedName>
</protein>
<comment type="caution">
    <text evidence="5">The sequence shown here is derived from an EMBL/GenBank/DDBJ whole genome shotgun (WGS) entry which is preliminary data.</text>
</comment>
<dbReference type="Pfam" id="PF03022">
    <property type="entry name" value="MRJP"/>
    <property type="match status" value="1"/>
</dbReference>
<keyword evidence="4" id="KW-0732">Signal</keyword>
<evidence type="ECO:0000256" key="2">
    <source>
        <dbReference type="ARBA" id="ARBA00009127"/>
    </source>
</evidence>
<proteinExistence type="inferred from homology"/>
<dbReference type="OrthoDB" id="9977471at2759"/>
<evidence type="ECO:0000313" key="5">
    <source>
        <dbReference type="EMBL" id="CAH1962403.1"/>
    </source>
</evidence>
<comment type="subcellular location">
    <subcellularLocation>
        <location evidence="1">Secreted</location>
    </subcellularLocation>
</comment>
<evidence type="ECO:0000256" key="1">
    <source>
        <dbReference type="ARBA" id="ARBA00004613"/>
    </source>
</evidence>
<dbReference type="Proteomes" id="UP001152888">
    <property type="component" value="Unassembled WGS sequence"/>
</dbReference>
<dbReference type="SUPFAM" id="SSF63829">
    <property type="entry name" value="Calcium-dependent phosphotriesterase"/>
    <property type="match status" value="1"/>
</dbReference>
<evidence type="ECO:0000256" key="3">
    <source>
        <dbReference type="ARBA" id="ARBA00022525"/>
    </source>
</evidence>
<sequence length="334" mass="37416">MPKFRSGVPATLGYFHMSSKSVNTLITPFPNWKKNIPDDCDSFQSVIGTEIDRQGIMWVLDGHRAGNALNGLKCPPKLVLLDLNAEGVVQHVMNFPNEICLSDGGFLNDIVIDDADGTFAYITDNSQIDPGLIVYSRSENKAWKFRDGSMFPEISASNYLLDGSLVDILAPIDGIALSPFTRKKPRTLYFSSLTGYGLFGISTDILKNKDSLKDPTWRRSIQIIGQKVCSTDGMIMDSNGNLYFGLLCLSGVGKWNMFERFGFSRIIYSNPKTMIWPDGFTIDFDGNLYVLSNYAFRFAGNETLFFTPDVIKMRIHKLGGIGAVNYMYNFLEHY</sequence>
<organism evidence="5 6">
    <name type="scientific">Acanthoscelides obtectus</name>
    <name type="common">Bean weevil</name>
    <name type="synonym">Bruchus obtectus</name>
    <dbReference type="NCBI Taxonomy" id="200917"/>
    <lineage>
        <taxon>Eukaryota</taxon>
        <taxon>Metazoa</taxon>
        <taxon>Ecdysozoa</taxon>
        <taxon>Arthropoda</taxon>
        <taxon>Hexapoda</taxon>
        <taxon>Insecta</taxon>
        <taxon>Pterygota</taxon>
        <taxon>Neoptera</taxon>
        <taxon>Endopterygota</taxon>
        <taxon>Coleoptera</taxon>
        <taxon>Polyphaga</taxon>
        <taxon>Cucujiformia</taxon>
        <taxon>Chrysomeloidea</taxon>
        <taxon>Chrysomelidae</taxon>
        <taxon>Bruchinae</taxon>
        <taxon>Bruchini</taxon>
        <taxon>Acanthoscelides</taxon>
    </lineage>
</organism>
<dbReference type="AlphaFoldDB" id="A0A9P0JW06"/>